<name>A0A5B7ZSV6_9GAMM</name>
<organism evidence="3 4">
    <name type="scientific">Thermomonas aquatica</name>
    <dbReference type="NCBI Taxonomy" id="2202149"/>
    <lineage>
        <taxon>Bacteria</taxon>
        <taxon>Pseudomonadati</taxon>
        <taxon>Pseudomonadota</taxon>
        <taxon>Gammaproteobacteria</taxon>
        <taxon>Lysobacterales</taxon>
        <taxon>Lysobacteraceae</taxon>
        <taxon>Thermomonas</taxon>
    </lineage>
</organism>
<dbReference type="InterPro" id="IPR016047">
    <property type="entry name" value="M23ase_b-sheet_dom"/>
</dbReference>
<dbReference type="CDD" id="cd12797">
    <property type="entry name" value="M23_peptidase"/>
    <property type="match status" value="1"/>
</dbReference>
<accession>A0A5B7ZSV6</accession>
<feature type="signal peptide" evidence="1">
    <location>
        <begin position="1"/>
        <end position="24"/>
    </location>
</feature>
<sequence length="265" mass="27851">MSLRMRALSVACTAMLAAAGNALPAPVEPAPLARLRIEPADGEYLAWADNTLSGPVEVMLRSTGGKALPSDPPLPARASVPAESSVLVARLRPAGSGNLPLSLVGVPGSSNARPRDIDYLPPLQQARTRIDQGFEGGFSHADEENRYALDFAADTGTPVTAARAGVVMQVEAGFRGSGLAYGEYARRANLVRILHDDGTMALYAHLAADGVLVRQGQRVQAGQRIGLSGNTGYSTAPHLHFAVQVNRGMRLVSIPFRMRGVAAPP</sequence>
<reference evidence="3 4" key="1">
    <citation type="submission" date="2019-06" db="EMBL/GenBank/DDBJ databases">
        <title>Thermomonas aquatica sp. nov., isolated from an industrial wastewater treatment plant.</title>
        <authorList>
            <person name="Jeon J.H."/>
            <person name="Park D.-S."/>
        </authorList>
    </citation>
    <scope>NUCLEOTIDE SEQUENCE [LARGE SCALE GENOMIC DNA]</scope>
    <source>
        <strain evidence="3 4">SY21</strain>
    </source>
</reference>
<evidence type="ECO:0000256" key="1">
    <source>
        <dbReference type="SAM" id="SignalP"/>
    </source>
</evidence>
<dbReference type="Gene3D" id="2.70.70.10">
    <property type="entry name" value="Glucose Permease (Domain IIA)"/>
    <property type="match status" value="1"/>
</dbReference>
<dbReference type="KEGG" id="thes:FHQ07_11615"/>
<feature type="chain" id="PRO_5022989761" evidence="1">
    <location>
        <begin position="25"/>
        <end position="265"/>
    </location>
</feature>
<evidence type="ECO:0000313" key="4">
    <source>
        <dbReference type="Proteomes" id="UP000308149"/>
    </source>
</evidence>
<proteinExistence type="predicted"/>
<dbReference type="GO" id="GO:0004222">
    <property type="term" value="F:metalloendopeptidase activity"/>
    <property type="evidence" value="ECO:0007669"/>
    <property type="project" value="TreeGrafter"/>
</dbReference>
<gene>
    <name evidence="3" type="ORF">FHQ07_11615</name>
</gene>
<dbReference type="OrthoDB" id="9809488at2"/>
<dbReference type="InterPro" id="IPR011055">
    <property type="entry name" value="Dup_hybrid_motif"/>
</dbReference>
<keyword evidence="1" id="KW-0732">Signal</keyword>
<evidence type="ECO:0000313" key="3">
    <source>
        <dbReference type="EMBL" id="QDA57909.1"/>
    </source>
</evidence>
<dbReference type="EMBL" id="CP040871">
    <property type="protein sequence ID" value="QDA57909.1"/>
    <property type="molecule type" value="Genomic_DNA"/>
</dbReference>
<feature type="domain" description="M23ase beta-sheet core" evidence="2">
    <location>
        <begin position="147"/>
        <end position="246"/>
    </location>
</feature>
<protein>
    <submittedName>
        <fullName evidence="3">M23 family metallopeptidase</fullName>
    </submittedName>
</protein>
<dbReference type="SUPFAM" id="SSF51261">
    <property type="entry name" value="Duplicated hybrid motif"/>
    <property type="match status" value="1"/>
</dbReference>
<dbReference type="Proteomes" id="UP000308149">
    <property type="component" value="Chromosome"/>
</dbReference>
<evidence type="ECO:0000259" key="2">
    <source>
        <dbReference type="Pfam" id="PF01551"/>
    </source>
</evidence>
<dbReference type="Pfam" id="PF01551">
    <property type="entry name" value="Peptidase_M23"/>
    <property type="match status" value="1"/>
</dbReference>
<dbReference type="PANTHER" id="PTHR21666">
    <property type="entry name" value="PEPTIDASE-RELATED"/>
    <property type="match status" value="1"/>
</dbReference>
<keyword evidence="4" id="KW-1185">Reference proteome</keyword>
<dbReference type="PANTHER" id="PTHR21666:SF294">
    <property type="entry name" value="PEPTIDASE M23"/>
    <property type="match status" value="1"/>
</dbReference>
<dbReference type="AlphaFoldDB" id="A0A5B7ZSV6"/>
<dbReference type="InterPro" id="IPR050570">
    <property type="entry name" value="Cell_wall_metabolism_enzyme"/>
</dbReference>